<feature type="transmembrane region" description="Helical" evidence="3">
    <location>
        <begin position="20"/>
        <end position="44"/>
    </location>
</feature>
<evidence type="ECO:0000256" key="2">
    <source>
        <dbReference type="PIRSR" id="PIRSR634015-3"/>
    </source>
</evidence>
<dbReference type="GO" id="GO:0008270">
    <property type="term" value="F:zinc ion binding"/>
    <property type="evidence" value="ECO:0007669"/>
    <property type="project" value="InterPro"/>
</dbReference>
<dbReference type="InterPro" id="IPR014782">
    <property type="entry name" value="Peptidase_M1_dom"/>
</dbReference>
<accession>A0A6N9Q868</accession>
<dbReference type="Proteomes" id="UP000448943">
    <property type="component" value="Unassembled WGS sequence"/>
</dbReference>
<keyword evidence="2" id="KW-0862">Zinc</keyword>
<name>A0A6N9Q868_9BACL</name>
<evidence type="ECO:0000256" key="1">
    <source>
        <dbReference type="PIRSR" id="PIRSR634015-1"/>
    </source>
</evidence>
<organism evidence="5 6">
    <name type="scientific">Chengkuizengella marina</name>
    <dbReference type="NCBI Taxonomy" id="2507566"/>
    <lineage>
        <taxon>Bacteria</taxon>
        <taxon>Bacillati</taxon>
        <taxon>Bacillota</taxon>
        <taxon>Bacilli</taxon>
        <taxon>Bacillales</taxon>
        <taxon>Paenibacillaceae</taxon>
        <taxon>Chengkuizengella</taxon>
    </lineage>
</organism>
<keyword evidence="3" id="KW-0812">Transmembrane</keyword>
<sequence length="706" mass="82130">MDLFYKKKNEQRWNDMLQKIKFFGNVFIFITSLMIIFFLFITIWNTFHFNHENERSSPTLLEESASLGQQADFKQLNYQDDSKPLSSRIVHYNINVELDEEDKKLLGSQKLTWINPGEQPVNEMYFHLYPNAFQSKKTSFIIESGGSLRNDDMKEDSFGSMSIHTIRLNNGTELSQQTFFIQPDDQNPNDYTLMGLKLPKSVLPGEKITLHMTFTVQLPYVFARMGYAGDFIMAGQWFPKVAAYEVTGMRGRKTEGWDLHQYHGNSEFYANFGTYDVNITVPSNYIVAATGVEIDKTETSMDRTKNQSMIGTIDHSKGQNLQEDNNSKNYHFKAADVHDFAWSASPQFKVIEDTYRSENNRDVTIKLYLDPLHSDLTERYLYAAKSALNNFTDWYGEYPYPTLSIVVPPNGANGAGGMEYPTLVTSWSASEKQKDSSLERVIIHEIGHQFWYGMVASNEFEEAWLDEAFTSYAEDKVMEKEYGIRSKAYYEASYVSSPAPLKQNAWEYGYKNEYAQNVYVRGKLVLRDIEQIIGTTQMNKVLKTYFQRWKFNHPSTEDFQAVLEDVTAQEWDQYFNTFIYDNKMVDYAVQSININKITNQEQTLYKHQVLIQKNDAAYHEPLSILFTFEDGTSIEKTWEGSEAQKWFTFTHTSTLNWVVIDPEHTMILENKHINNFKSTLINPETKTRWNLVLIQWLEAVLNAKMW</sequence>
<evidence type="ECO:0000313" key="6">
    <source>
        <dbReference type="Proteomes" id="UP000448943"/>
    </source>
</evidence>
<keyword evidence="6" id="KW-1185">Reference proteome</keyword>
<dbReference type="EMBL" id="SIJB01000056">
    <property type="protein sequence ID" value="NBI31058.1"/>
    <property type="molecule type" value="Genomic_DNA"/>
</dbReference>
<evidence type="ECO:0000256" key="3">
    <source>
        <dbReference type="SAM" id="Phobius"/>
    </source>
</evidence>
<evidence type="ECO:0000259" key="4">
    <source>
        <dbReference type="Pfam" id="PF01433"/>
    </source>
</evidence>
<evidence type="ECO:0000313" key="5">
    <source>
        <dbReference type="EMBL" id="NBI31058.1"/>
    </source>
</evidence>
<keyword evidence="2" id="KW-0479">Metal-binding</keyword>
<dbReference type="InterPro" id="IPR027268">
    <property type="entry name" value="Peptidase_M4/M1_CTD_sf"/>
</dbReference>
<dbReference type="AlphaFoldDB" id="A0A6N9Q868"/>
<comment type="cofactor">
    <cofactor evidence="2">
        <name>Zn(2+)</name>
        <dbReference type="ChEBI" id="CHEBI:29105"/>
    </cofactor>
    <text evidence="2">Binds 1 zinc ion per subunit.</text>
</comment>
<dbReference type="PANTHER" id="PTHR45726">
    <property type="entry name" value="LEUKOTRIENE A-4 HYDROLASE"/>
    <property type="match status" value="1"/>
</dbReference>
<dbReference type="Pfam" id="PF01433">
    <property type="entry name" value="Peptidase_M1"/>
    <property type="match status" value="1"/>
</dbReference>
<keyword evidence="3" id="KW-0472">Membrane</keyword>
<protein>
    <submittedName>
        <fullName evidence="5">M1 family peptidase</fullName>
    </submittedName>
</protein>
<dbReference type="SUPFAM" id="SSF55486">
    <property type="entry name" value="Metalloproteases ('zincins'), catalytic domain"/>
    <property type="match status" value="1"/>
</dbReference>
<dbReference type="PANTHER" id="PTHR45726:SF3">
    <property type="entry name" value="LEUKOTRIENE A-4 HYDROLASE"/>
    <property type="match status" value="1"/>
</dbReference>
<keyword evidence="3" id="KW-1133">Transmembrane helix</keyword>
<feature type="binding site" evidence="2">
    <location>
        <position position="448"/>
    </location>
    <ligand>
        <name>Zn(2+)</name>
        <dbReference type="ChEBI" id="CHEBI:29105"/>
        <note>catalytic</note>
    </ligand>
</feature>
<dbReference type="Gene3D" id="1.10.390.10">
    <property type="entry name" value="Neutral Protease Domain 2"/>
    <property type="match status" value="1"/>
</dbReference>
<feature type="active site" description="Proton donor" evidence="1">
    <location>
        <position position="519"/>
    </location>
</feature>
<dbReference type="CDD" id="cd09604">
    <property type="entry name" value="M1_APN_like"/>
    <property type="match status" value="1"/>
</dbReference>
<proteinExistence type="predicted"/>
<feature type="binding site" evidence="2">
    <location>
        <position position="444"/>
    </location>
    <ligand>
        <name>Zn(2+)</name>
        <dbReference type="ChEBI" id="CHEBI:29105"/>
        <note>catalytic</note>
    </ligand>
</feature>
<comment type="caution">
    <text evidence="5">The sequence shown here is derived from an EMBL/GenBank/DDBJ whole genome shotgun (WGS) entry which is preliminary data.</text>
</comment>
<reference evidence="5 6" key="1">
    <citation type="submission" date="2019-01" db="EMBL/GenBank/DDBJ databases">
        <title>Chengkuizengella sp. nov., isolated from deep-sea sediment of East Pacific Ocean.</title>
        <authorList>
            <person name="Yang J."/>
            <person name="Lai Q."/>
            <person name="Shao Z."/>
        </authorList>
    </citation>
    <scope>NUCLEOTIDE SEQUENCE [LARGE SCALE GENOMIC DNA]</scope>
    <source>
        <strain evidence="5 6">YPA3-1-1</strain>
    </source>
</reference>
<dbReference type="GO" id="GO:0008237">
    <property type="term" value="F:metallopeptidase activity"/>
    <property type="evidence" value="ECO:0007669"/>
    <property type="project" value="InterPro"/>
</dbReference>
<dbReference type="InterPro" id="IPR034015">
    <property type="entry name" value="M1_LTA4H"/>
</dbReference>
<feature type="active site" description="Proton acceptor" evidence="1">
    <location>
        <position position="445"/>
    </location>
</feature>
<feature type="binding site" evidence="2">
    <location>
        <position position="467"/>
    </location>
    <ligand>
        <name>Zn(2+)</name>
        <dbReference type="ChEBI" id="CHEBI:29105"/>
        <note>catalytic</note>
    </ligand>
</feature>
<feature type="domain" description="Peptidase M1 membrane alanine aminopeptidase" evidence="4">
    <location>
        <begin position="385"/>
        <end position="577"/>
    </location>
</feature>
<gene>
    <name evidence="5" type="ORF">ERL59_19090</name>
</gene>